<dbReference type="Pfam" id="PF19337">
    <property type="entry name" value="BAMBI_C"/>
    <property type="match status" value="1"/>
</dbReference>
<feature type="transmembrane region" description="Helical" evidence="2">
    <location>
        <begin position="145"/>
        <end position="170"/>
    </location>
</feature>
<accession>T1J665</accession>
<dbReference type="InterPro" id="IPR045806">
    <property type="entry name" value="BAMBI_C"/>
</dbReference>
<comment type="similarity">
    <text evidence="1">Belongs to the scoloptoxin-05 family.</text>
</comment>
<reference evidence="6" key="2">
    <citation type="submission" date="2015-02" db="UniProtKB">
        <authorList>
            <consortium name="EnsemblMetazoa"/>
        </authorList>
    </citation>
    <scope>IDENTIFICATION</scope>
</reference>
<evidence type="ECO:0000256" key="2">
    <source>
        <dbReference type="SAM" id="Phobius"/>
    </source>
</evidence>
<dbReference type="EnsemblMetazoa" id="SMAR009130-RA">
    <property type="protein sequence ID" value="SMAR009130-PA"/>
    <property type="gene ID" value="SMAR009130"/>
</dbReference>
<dbReference type="AlphaFoldDB" id="T1J665"/>
<dbReference type="PANTHER" id="PTHR15505:SF1">
    <property type="entry name" value="BMP AND ACTIVIN MEMBRANE-BOUND INHIBITOR HOMOLOG"/>
    <property type="match status" value="1"/>
</dbReference>
<dbReference type="eggNOG" id="ENOG502QXJJ">
    <property type="taxonomic scope" value="Eukaryota"/>
</dbReference>
<dbReference type="STRING" id="126957.T1J665"/>
<dbReference type="Proteomes" id="UP000014500">
    <property type="component" value="Unassembled WGS sequence"/>
</dbReference>
<name>T1J665_STRMM</name>
<dbReference type="InterPro" id="IPR045807">
    <property type="entry name" value="BAMBI_N"/>
</dbReference>
<dbReference type="Pfam" id="PF06211">
    <property type="entry name" value="BAMBI"/>
    <property type="match status" value="1"/>
</dbReference>
<dbReference type="Gene3D" id="2.10.60.10">
    <property type="entry name" value="CD59"/>
    <property type="match status" value="1"/>
</dbReference>
<dbReference type="EMBL" id="JH431872">
    <property type="status" value="NOT_ANNOTATED_CDS"/>
    <property type="molecule type" value="Genomic_DNA"/>
</dbReference>
<dbReference type="CDD" id="cd23576">
    <property type="entry name" value="TFP_LU_ECD_BAMBI"/>
    <property type="match status" value="1"/>
</dbReference>
<protein>
    <recommendedName>
        <fullName evidence="8">BMP and activin membrane-bound inhibitor homolog</fullName>
    </recommendedName>
</protein>
<dbReference type="PhylomeDB" id="T1J665"/>
<keyword evidence="7" id="KW-1185">Reference proteome</keyword>
<feature type="domain" description="BMP and activin membrane-bound inhibitor N-terminal" evidence="4">
    <location>
        <begin position="22"/>
        <end position="106"/>
    </location>
</feature>
<keyword evidence="2" id="KW-1133">Transmembrane helix</keyword>
<keyword evidence="2" id="KW-0812">Transmembrane</keyword>
<dbReference type="SUPFAM" id="SSF57302">
    <property type="entry name" value="Snake toxin-like"/>
    <property type="match status" value="1"/>
</dbReference>
<reference evidence="7" key="1">
    <citation type="submission" date="2011-05" db="EMBL/GenBank/DDBJ databases">
        <authorList>
            <person name="Richards S.R."/>
            <person name="Qu J."/>
            <person name="Jiang H."/>
            <person name="Jhangiani S.N."/>
            <person name="Agravi P."/>
            <person name="Goodspeed R."/>
            <person name="Gross S."/>
            <person name="Mandapat C."/>
            <person name="Jackson L."/>
            <person name="Mathew T."/>
            <person name="Pu L."/>
            <person name="Thornton R."/>
            <person name="Saada N."/>
            <person name="Wilczek-Boney K.B."/>
            <person name="Lee S."/>
            <person name="Kovar C."/>
            <person name="Wu Y."/>
            <person name="Scherer S.E."/>
            <person name="Worley K.C."/>
            <person name="Muzny D.M."/>
            <person name="Gibbs R."/>
        </authorList>
    </citation>
    <scope>NUCLEOTIDE SEQUENCE</scope>
    <source>
        <strain evidence="7">Brora</strain>
    </source>
</reference>
<evidence type="ECO:0000259" key="5">
    <source>
        <dbReference type="Pfam" id="PF19337"/>
    </source>
</evidence>
<evidence type="ECO:0000256" key="3">
    <source>
        <dbReference type="SAM" id="SignalP"/>
    </source>
</evidence>
<dbReference type="InterPro" id="IPR045860">
    <property type="entry name" value="Snake_toxin-like_sf"/>
</dbReference>
<dbReference type="PANTHER" id="PTHR15505">
    <property type="entry name" value="RIIA DOMAIN-CONTAINING PROTEIN 1"/>
    <property type="match status" value="1"/>
</dbReference>
<feature type="chain" id="PRO_5004579979" description="BMP and activin membrane-bound inhibitor homolog" evidence="3">
    <location>
        <begin position="24"/>
        <end position="285"/>
    </location>
</feature>
<evidence type="ECO:0000256" key="1">
    <source>
        <dbReference type="ARBA" id="ARBA00025739"/>
    </source>
</evidence>
<keyword evidence="2" id="KW-0472">Membrane</keyword>
<sequence length="285" mass="32719">MDTQSTLIVVITLLTAINHPAMAEIRCYCNLPVCVSTGYMCKSNKSTCFSEVSTHVNDPLHSRHGCIEFLQRPKEDVCLGFNNNAKLSVAKVPLLLCCQEDMCNYARSLDLKIQMNAKANRTFYGKDGKLDFNNLPGDTIYQQDLWFRAAVIAVPIAGCFILVILVLLAIRMLKKDSKRQRQLIAFRQQRHLKAQMLLDDHLHTDRKDYEQHFLPTNEDKNEANARLNHKQNNLYNNNVNLVLSTEPPNNYKQYIYDKPFLNAEQTLCGSILTWSKQKWKPITPV</sequence>
<dbReference type="GO" id="GO:0005109">
    <property type="term" value="F:frizzled binding"/>
    <property type="evidence" value="ECO:0007669"/>
    <property type="project" value="TreeGrafter"/>
</dbReference>
<feature type="domain" description="BMP and activin membrane-bound inhibitor C-terminal" evidence="5">
    <location>
        <begin position="142"/>
        <end position="189"/>
    </location>
</feature>
<dbReference type="HOGENOM" id="CLU_977438_0_0_1"/>
<evidence type="ECO:0000313" key="6">
    <source>
        <dbReference type="EnsemblMetazoa" id="SMAR009130-PA"/>
    </source>
</evidence>
<proteinExistence type="inferred from homology"/>
<evidence type="ECO:0000259" key="4">
    <source>
        <dbReference type="Pfam" id="PF06211"/>
    </source>
</evidence>
<feature type="signal peptide" evidence="3">
    <location>
        <begin position="1"/>
        <end position="23"/>
    </location>
</feature>
<evidence type="ECO:0000313" key="7">
    <source>
        <dbReference type="Proteomes" id="UP000014500"/>
    </source>
</evidence>
<organism evidence="6 7">
    <name type="scientific">Strigamia maritima</name>
    <name type="common">European centipede</name>
    <name type="synonym">Geophilus maritimus</name>
    <dbReference type="NCBI Taxonomy" id="126957"/>
    <lineage>
        <taxon>Eukaryota</taxon>
        <taxon>Metazoa</taxon>
        <taxon>Ecdysozoa</taxon>
        <taxon>Arthropoda</taxon>
        <taxon>Myriapoda</taxon>
        <taxon>Chilopoda</taxon>
        <taxon>Pleurostigmophora</taxon>
        <taxon>Geophilomorpha</taxon>
        <taxon>Linotaeniidae</taxon>
        <taxon>Strigamia</taxon>
    </lineage>
</organism>
<keyword evidence="3" id="KW-0732">Signal</keyword>
<evidence type="ECO:0008006" key="8">
    <source>
        <dbReference type="Google" id="ProtNLM"/>
    </source>
</evidence>